<dbReference type="GO" id="GO:0005524">
    <property type="term" value="F:ATP binding"/>
    <property type="evidence" value="ECO:0007669"/>
    <property type="project" value="UniProtKB-KW"/>
</dbReference>
<dbReference type="InterPro" id="IPR000629">
    <property type="entry name" value="RNA-helicase_DEAD-box_CS"/>
</dbReference>
<evidence type="ECO:0000256" key="12">
    <source>
        <dbReference type="ARBA" id="ARBA00037213"/>
    </source>
</evidence>
<evidence type="ECO:0000256" key="7">
    <source>
        <dbReference type="ARBA" id="ARBA00022816"/>
    </source>
</evidence>
<comment type="caution">
    <text evidence="22">The sequence shown here is derived from an EMBL/GenBank/DDBJ whole genome shotgun (WGS) entry which is preliminary data.</text>
</comment>
<keyword evidence="9" id="KW-0694">RNA-binding</keyword>
<protein>
    <recommendedName>
        <fullName evidence="3">RNA helicase</fullName>
        <ecNumber evidence="3">3.6.4.13</ecNumber>
    </recommendedName>
</protein>
<evidence type="ECO:0000313" key="23">
    <source>
        <dbReference type="Proteomes" id="UP001161757"/>
    </source>
</evidence>
<organism evidence="22 23">
    <name type="scientific">Exophiala dermatitidis</name>
    <name type="common">Black yeast-like fungus</name>
    <name type="synonym">Wangiella dermatitidis</name>
    <dbReference type="NCBI Taxonomy" id="5970"/>
    <lineage>
        <taxon>Eukaryota</taxon>
        <taxon>Fungi</taxon>
        <taxon>Dikarya</taxon>
        <taxon>Ascomycota</taxon>
        <taxon>Pezizomycotina</taxon>
        <taxon>Eurotiomycetes</taxon>
        <taxon>Chaetothyriomycetidae</taxon>
        <taxon>Chaetothyriales</taxon>
        <taxon>Herpotrichiellaceae</taxon>
        <taxon>Exophiala</taxon>
    </lineage>
</organism>
<dbReference type="InterPro" id="IPR001650">
    <property type="entry name" value="Helicase_C-like"/>
</dbReference>
<comment type="catalytic activity">
    <reaction evidence="15">
        <text>ATP + H2O = ADP + phosphate + H(+)</text>
        <dbReference type="Rhea" id="RHEA:13065"/>
        <dbReference type="ChEBI" id="CHEBI:15377"/>
        <dbReference type="ChEBI" id="CHEBI:15378"/>
        <dbReference type="ChEBI" id="CHEBI:30616"/>
        <dbReference type="ChEBI" id="CHEBI:43474"/>
        <dbReference type="ChEBI" id="CHEBI:456216"/>
        <dbReference type="EC" id="3.6.4.13"/>
    </reaction>
</comment>
<proteinExistence type="inferred from homology"/>
<dbReference type="GO" id="GO:0003723">
    <property type="term" value="F:RNA binding"/>
    <property type="evidence" value="ECO:0007669"/>
    <property type="project" value="UniProtKB-KW"/>
</dbReference>
<evidence type="ECO:0000259" key="19">
    <source>
        <dbReference type="PROSITE" id="PS51192"/>
    </source>
</evidence>
<evidence type="ECO:0000256" key="2">
    <source>
        <dbReference type="ARBA" id="ARBA00004567"/>
    </source>
</evidence>
<dbReference type="InterPro" id="IPR027417">
    <property type="entry name" value="P-loop_NTPase"/>
</dbReference>
<evidence type="ECO:0000256" key="4">
    <source>
        <dbReference type="ARBA" id="ARBA00022741"/>
    </source>
</evidence>
<comment type="subunit">
    <text evidence="14">Associates with the nuclear pore complex.</text>
</comment>
<comment type="subcellular location">
    <subcellularLocation>
        <location evidence="1">Nucleus membrane</location>
        <topology evidence="1">Peripheral membrane protein</topology>
        <orientation evidence="1">Cytoplasmic side</orientation>
    </subcellularLocation>
    <subcellularLocation>
        <location evidence="2">Nucleus</location>
        <location evidence="2">Nuclear pore complex</location>
    </subcellularLocation>
</comment>
<evidence type="ECO:0000256" key="11">
    <source>
        <dbReference type="ARBA" id="ARBA00023132"/>
    </source>
</evidence>
<evidence type="ECO:0000256" key="6">
    <source>
        <dbReference type="ARBA" id="ARBA00022806"/>
    </source>
</evidence>
<evidence type="ECO:0000256" key="15">
    <source>
        <dbReference type="ARBA" id="ARBA00047984"/>
    </source>
</evidence>
<keyword evidence="5 17" id="KW-0378">Hydrolase</keyword>
<dbReference type="CDD" id="cd18787">
    <property type="entry name" value="SF2_C_DEAD"/>
    <property type="match status" value="1"/>
</dbReference>
<evidence type="ECO:0000256" key="5">
    <source>
        <dbReference type="ARBA" id="ARBA00022801"/>
    </source>
</evidence>
<evidence type="ECO:0000256" key="14">
    <source>
        <dbReference type="ARBA" id="ARBA00038750"/>
    </source>
</evidence>
<gene>
    <name evidence="22" type="primary">DBP5</name>
    <name evidence="22" type="ORF">HRR80_000710</name>
</gene>
<evidence type="ECO:0000259" key="21">
    <source>
        <dbReference type="PROSITE" id="PS51195"/>
    </source>
</evidence>
<evidence type="ECO:0000256" key="3">
    <source>
        <dbReference type="ARBA" id="ARBA00012552"/>
    </source>
</evidence>
<evidence type="ECO:0000256" key="9">
    <source>
        <dbReference type="ARBA" id="ARBA00022884"/>
    </source>
</evidence>
<dbReference type="Proteomes" id="UP001161757">
    <property type="component" value="Unassembled WGS sequence"/>
</dbReference>
<accession>A0AAN6F3B3</accession>
<keyword evidence="11" id="KW-0906">Nuclear pore complex</keyword>
<dbReference type="InterPro" id="IPR014014">
    <property type="entry name" value="RNA_helicase_DEAD_Q_motif"/>
</dbReference>
<dbReference type="SUPFAM" id="SSF52540">
    <property type="entry name" value="P-loop containing nucleoside triphosphate hydrolases"/>
    <property type="match status" value="1"/>
</dbReference>
<dbReference type="GO" id="GO:0003724">
    <property type="term" value="F:RNA helicase activity"/>
    <property type="evidence" value="ECO:0007669"/>
    <property type="project" value="UniProtKB-EC"/>
</dbReference>
<dbReference type="AlphaFoldDB" id="A0AAN6F3B3"/>
<feature type="compositionally biased region" description="Basic and acidic residues" evidence="18">
    <location>
        <begin position="53"/>
        <end position="64"/>
    </location>
</feature>
<dbReference type="Pfam" id="PF00270">
    <property type="entry name" value="DEAD"/>
    <property type="match status" value="1"/>
</dbReference>
<dbReference type="EC" id="3.6.4.13" evidence="3"/>
<dbReference type="Pfam" id="PF00271">
    <property type="entry name" value="Helicase_C"/>
    <property type="match status" value="1"/>
</dbReference>
<keyword evidence="8 17" id="KW-0067">ATP-binding</keyword>
<sequence>MSAPTSGGGSLADRISKPDTMNAQAESFQPTSGTSWADEVASPATENPSAITKVDEKKPEESKPEAPASESVSQVDGATAPFGGSELQEPEFEVEVKLADMQADPNNPLYSATSFEQLGLEENILKGVMAMNFRKPSKVQEKTLPLLLMDPPQNLIGQSQSGTGKTAAFVLNILHRLDLSTEQKQKTPQALVLAPSRELARQIVGVVKVMGSYMPGLIVEAAVPQDAASRGRKIEASVVVGTPGTVMDMIRKRSMDVRGLKVLVLDEADNMLDQQGLGDQCIRVKAMLPKNIQLVLFSATFPDNVVKYAQNFAPNANQMTLQHKDLTVEGIKQIYLDCDSDQAKYDCLVRFYGLMTIGSSIIFVKTRETALAIEQRMTAEGHKVVSLTGGYEGAQRDVIIDSFRMGHAKVLITTNVLARGIDVQSVSMVVNYDVPDKFVGGGKFVADPQTYLHRIGRTGRFGRVGVAVTFVSNRADWEKLMEIQRYFDIEMTKVATDDWDELEETVTKIIKSSRAGANFKEGANMQV</sequence>
<dbReference type="GO" id="GO:0051028">
    <property type="term" value="P:mRNA transport"/>
    <property type="evidence" value="ECO:0007669"/>
    <property type="project" value="UniProtKB-KW"/>
</dbReference>
<keyword evidence="11" id="KW-0653">Protein transport</keyword>
<dbReference type="InterPro" id="IPR011545">
    <property type="entry name" value="DEAD/DEAH_box_helicase_dom"/>
</dbReference>
<keyword evidence="10" id="KW-0811">Translocation</keyword>
<name>A0AAN6F3B3_EXODE</name>
<feature type="domain" description="Helicase C-terminal" evidence="20">
    <location>
        <begin position="330"/>
        <end position="510"/>
    </location>
</feature>
<dbReference type="PROSITE" id="PS00039">
    <property type="entry name" value="DEAD_ATP_HELICASE"/>
    <property type="match status" value="1"/>
</dbReference>
<keyword evidence="11" id="KW-0539">Nucleus</keyword>
<feature type="domain" description="Helicase ATP-binding" evidence="19">
    <location>
        <begin position="146"/>
        <end position="319"/>
    </location>
</feature>
<feature type="short sequence motif" description="Q motif" evidence="16">
    <location>
        <begin position="113"/>
        <end position="141"/>
    </location>
</feature>
<evidence type="ECO:0000259" key="20">
    <source>
        <dbReference type="PROSITE" id="PS51194"/>
    </source>
</evidence>
<dbReference type="PROSITE" id="PS51195">
    <property type="entry name" value="Q_MOTIF"/>
    <property type="match status" value="1"/>
</dbReference>
<dbReference type="GO" id="GO:0005643">
    <property type="term" value="C:nuclear pore"/>
    <property type="evidence" value="ECO:0007669"/>
    <property type="project" value="UniProtKB-SubCell"/>
</dbReference>
<comment type="function">
    <text evidence="12">ATP-dependent RNA helicase associated with the nuclear pore complex and essential for mRNA export from the nucleus. May participate in a terminal step of mRNA export through the removal of proteins that accompany mRNA through the nucleopore complex. May also be involved in early transcription.</text>
</comment>
<dbReference type="PROSITE" id="PS51192">
    <property type="entry name" value="HELICASE_ATP_BIND_1"/>
    <property type="match status" value="1"/>
</dbReference>
<dbReference type="PANTHER" id="PTHR47958">
    <property type="entry name" value="ATP-DEPENDENT RNA HELICASE DBP3"/>
    <property type="match status" value="1"/>
</dbReference>
<feature type="region of interest" description="Disordered" evidence="18">
    <location>
        <begin position="1"/>
        <end position="86"/>
    </location>
</feature>
<dbReference type="GO" id="GO:0016787">
    <property type="term" value="F:hydrolase activity"/>
    <property type="evidence" value="ECO:0007669"/>
    <property type="project" value="UniProtKB-KW"/>
</dbReference>
<dbReference type="SMART" id="SM00487">
    <property type="entry name" value="DEXDc"/>
    <property type="match status" value="1"/>
</dbReference>
<dbReference type="CDD" id="cd17963">
    <property type="entry name" value="DEADc_DDX19_DDX25"/>
    <property type="match status" value="1"/>
</dbReference>
<evidence type="ECO:0000256" key="13">
    <source>
        <dbReference type="ARBA" id="ARBA00038143"/>
    </source>
</evidence>
<evidence type="ECO:0000256" key="10">
    <source>
        <dbReference type="ARBA" id="ARBA00023010"/>
    </source>
</evidence>
<comment type="similarity">
    <text evidence="13">Belongs to the DEAD box helicase family. DDX19/DBP5 subfamily.</text>
</comment>
<keyword evidence="7" id="KW-0509">mRNA transport</keyword>
<dbReference type="PROSITE" id="PS51194">
    <property type="entry name" value="HELICASE_CTER"/>
    <property type="match status" value="1"/>
</dbReference>
<evidence type="ECO:0000256" key="1">
    <source>
        <dbReference type="ARBA" id="ARBA00004335"/>
    </source>
</evidence>
<dbReference type="Gene3D" id="3.40.50.300">
    <property type="entry name" value="P-loop containing nucleotide triphosphate hydrolases"/>
    <property type="match status" value="2"/>
</dbReference>
<evidence type="ECO:0000256" key="16">
    <source>
        <dbReference type="PROSITE-ProRule" id="PRU00552"/>
    </source>
</evidence>
<evidence type="ECO:0000256" key="17">
    <source>
        <dbReference type="RuleBase" id="RU000492"/>
    </source>
</evidence>
<dbReference type="EMBL" id="JAJGCB010000001">
    <property type="protein sequence ID" value="KAJ8995963.1"/>
    <property type="molecule type" value="Genomic_DNA"/>
</dbReference>
<reference evidence="22" key="1">
    <citation type="submission" date="2023-01" db="EMBL/GenBank/DDBJ databases">
        <title>Exophiala dermititidis isolated from Cystic Fibrosis Patient.</title>
        <authorList>
            <person name="Kurbessoian T."/>
            <person name="Crocker A."/>
            <person name="Murante D."/>
            <person name="Hogan D.A."/>
            <person name="Stajich J.E."/>
        </authorList>
    </citation>
    <scope>NUCLEOTIDE SEQUENCE</scope>
    <source>
        <strain evidence="22">Ex8</strain>
    </source>
</reference>
<evidence type="ECO:0000256" key="18">
    <source>
        <dbReference type="SAM" id="MobiDB-lite"/>
    </source>
</evidence>
<feature type="compositionally biased region" description="Polar residues" evidence="18">
    <location>
        <begin position="19"/>
        <end position="35"/>
    </location>
</feature>
<feature type="domain" description="DEAD-box RNA helicase Q" evidence="21">
    <location>
        <begin position="113"/>
        <end position="141"/>
    </location>
</feature>
<evidence type="ECO:0000313" key="22">
    <source>
        <dbReference type="EMBL" id="KAJ8995963.1"/>
    </source>
</evidence>
<feature type="compositionally biased region" description="Gly residues" evidence="18">
    <location>
        <begin position="1"/>
        <end position="10"/>
    </location>
</feature>
<evidence type="ECO:0000256" key="8">
    <source>
        <dbReference type="ARBA" id="ARBA00022840"/>
    </source>
</evidence>
<dbReference type="FunFam" id="3.40.50.300:FF:000849">
    <property type="entry name" value="ATP-dependent RNA helicase DBP5"/>
    <property type="match status" value="1"/>
</dbReference>
<keyword evidence="4 17" id="KW-0547">Nucleotide-binding</keyword>
<keyword evidence="7" id="KW-0813">Transport</keyword>
<keyword evidence="6 17" id="KW-0347">Helicase</keyword>
<dbReference type="InterPro" id="IPR014001">
    <property type="entry name" value="Helicase_ATP-bd"/>
</dbReference>
<dbReference type="GO" id="GO:0031965">
    <property type="term" value="C:nuclear membrane"/>
    <property type="evidence" value="ECO:0007669"/>
    <property type="project" value="UniProtKB-SubCell"/>
</dbReference>
<dbReference type="GO" id="GO:0015031">
    <property type="term" value="P:protein transport"/>
    <property type="evidence" value="ECO:0007669"/>
    <property type="project" value="UniProtKB-KW"/>
</dbReference>
<dbReference type="SMART" id="SM00490">
    <property type="entry name" value="HELICc"/>
    <property type="match status" value="1"/>
</dbReference>